<protein>
    <recommendedName>
        <fullName evidence="4">pyridoxal 5'-phosphate synthase</fullName>
        <ecNumber evidence="4">1.4.3.5</ecNumber>
    </recommendedName>
</protein>
<evidence type="ECO:0000256" key="5">
    <source>
        <dbReference type="ARBA" id="ARBA00022630"/>
    </source>
</evidence>
<proteinExistence type="predicted"/>
<evidence type="ECO:0000256" key="6">
    <source>
        <dbReference type="ARBA" id="ARBA00022643"/>
    </source>
</evidence>
<dbReference type="InterPro" id="IPR000659">
    <property type="entry name" value="Pyridox_Oxase"/>
</dbReference>
<dbReference type="EC" id="1.4.3.5" evidence="4"/>
<dbReference type="Gene3D" id="2.30.110.10">
    <property type="entry name" value="Electron Transport, Fmn-binding Protein, Chain A"/>
    <property type="match status" value="1"/>
</dbReference>
<comment type="cofactor">
    <cofactor evidence="1">
        <name>FMN</name>
        <dbReference type="ChEBI" id="CHEBI:58210"/>
    </cofactor>
</comment>
<evidence type="ECO:0000256" key="3">
    <source>
        <dbReference type="ARBA" id="ARBA00005037"/>
    </source>
</evidence>
<organism evidence="9 10">
    <name type="scientific">Quillaja saponaria</name>
    <name type="common">Soap bark tree</name>
    <dbReference type="NCBI Taxonomy" id="32244"/>
    <lineage>
        <taxon>Eukaryota</taxon>
        <taxon>Viridiplantae</taxon>
        <taxon>Streptophyta</taxon>
        <taxon>Embryophyta</taxon>
        <taxon>Tracheophyta</taxon>
        <taxon>Spermatophyta</taxon>
        <taxon>Magnoliopsida</taxon>
        <taxon>eudicotyledons</taxon>
        <taxon>Gunneridae</taxon>
        <taxon>Pentapetalae</taxon>
        <taxon>rosids</taxon>
        <taxon>fabids</taxon>
        <taxon>Fabales</taxon>
        <taxon>Quillajaceae</taxon>
        <taxon>Quillaja</taxon>
    </lineage>
</organism>
<comment type="pathway">
    <text evidence="2">Cofactor metabolism; pyridoxal 5'-phosphate salvage; pyridoxal 5'-phosphate from pyridoxamine 5'-phosphate: step 1/1.</text>
</comment>
<feature type="domain" description="Pyridoxamine 5'-phosphate oxidase Alr4036 family FMN-binding" evidence="8">
    <location>
        <begin position="89"/>
        <end position="122"/>
    </location>
</feature>
<evidence type="ECO:0000313" key="9">
    <source>
        <dbReference type="EMBL" id="KAJ7962617.1"/>
    </source>
</evidence>
<dbReference type="InterPro" id="IPR012349">
    <property type="entry name" value="Split_barrel_FMN-bd"/>
</dbReference>
<name>A0AAD7LR53_QUISA</name>
<dbReference type="InterPro" id="IPR024624">
    <property type="entry name" value="Pyridox_Oxase_Alr4036_FMN-bd"/>
</dbReference>
<dbReference type="PANTHER" id="PTHR10851">
    <property type="entry name" value="PYRIDOXINE-5-PHOSPHATE OXIDASE"/>
    <property type="match status" value="1"/>
</dbReference>
<reference evidence="9" key="1">
    <citation type="journal article" date="2023" name="Science">
        <title>Elucidation of the pathway for biosynthesis of saponin adjuvants from the soapbark tree.</title>
        <authorList>
            <person name="Reed J."/>
            <person name="Orme A."/>
            <person name="El-Demerdash A."/>
            <person name="Owen C."/>
            <person name="Martin L.B.B."/>
            <person name="Misra R.C."/>
            <person name="Kikuchi S."/>
            <person name="Rejzek M."/>
            <person name="Martin A.C."/>
            <person name="Harkess A."/>
            <person name="Leebens-Mack J."/>
            <person name="Louveau T."/>
            <person name="Stephenson M.J."/>
            <person name="Osbourn A."/>
        </authorList>
    </citation>
    <scope>NUCLEOTIDE SEQUENCE</scope>
    <source>
        <strain evidence="9">S10</strain>
    </source>
</reference>
<dbReference type="KEGG" id="qsa:O6P43_017819"/>
<evidence type="ECO:0000313" key="10">
    <source>
        <dbReference type="Proteomes" id="UP001163823"/>
    </source>
</evidence>
<evidence type="ECO:0000259" key="8">
    <source>
        <dbReference type="Pfam" id="PF12766"/>
    </source>
</evidence>
<dbReference type="SUPFAM" id="SSF50475">
    <property type="entry name" value="FMN-binding split barrel"/>
    <property type="match status" value="1"/>
</dbReference>
<dbReference type="GO" id="GO:0008615">
    <property type="term" value="P:pyridoxine biosynthetic process"/>
    <property type="evidence" value="ECO:0007669"/>
    <property type="project" value="InterPro"/>
</dbReference>
<evidence type="ECO:0000256" key="4">
    <source>
        <dbReference type="ARBA" id="ARBA00012801"/>
    </source>
</evidence>
<dbReference type="PANTHER" id="PTHR10851:SF3">
    <property type="entry name" value="PYRIDOXINE_PYRIDOXAMINE 5'-PHOSPHATE OXIDASE 2"/>
    <property type="match status" value="1"/>
</dbReference>
<comment type="caution">
    <text evidence="9">The sequence shown here is derived from an EMBL/GenBank/DDBJ whole genome shotgun (WGS) entry which is preliminary data.</text>
</comment>
<evidence type="ECO:0000256" key="1">
    <source>
        <dbReference type="ARBA" id="ARBA00001917"/>
    </source>
</evidence>
<dbReference type="AlphaFoldDB" id="A0AAD7LR53"/>
<dbReference type="EMBL" id="JARAOO010000007">
    <property type="protein sequence ID" value="KAJ7962617.1"/>
    <property type="molecule type" value="Genomic_DNA"/>
</dbReference>
<keyword evidence="10" id="KW-1185">Reference proteome</keyword>
<dbReference type="GO" id="GO:0004733">
    <property type="term" value="F:pyridoxamine phosphate oxidase activity"/>
    <property type="evidence" value="ECO:0007669"/>
    <property type="project" value="UniProtKB-EC"/>
</dbReference>
<dbReference type="Pfam" id="PF12766">
    <property type="entry name" value="Pyridox_oxase_2"/>
    <property type="match status" value="1"/>
</dbReference>
<sequence length="222" mass="25311">MGTVTAPWKQLLLNALESQCSPQALFLLSARNDRIKWETFQSHCCFSGSLSSRSLSNFDEICDVGFLGFSEDFRITVIRYKSILMATLARIEELKHCPFAEICWYFTDTWEQFRINGRIDIINGSNPDSLKLQQREKSWFAGSLKSRVQYLGPNPGLPSLSEETHQDLLLDPSTGPVDAFYLLVLDPDQIDYLNLKSNQRLTFNSRLSASGEKSWTSERINP</sequence>
<gene>
    <name evidence="9" type="ORF">O6P43_017819</name>
</gene>
<keyword evidence="5" id="KW-0285">Flavoprotein</keyword>
<evidence type="ECO:0000256" key="7">
    <source>
        <dbReference type="ARBA" id="ARBA00023002"/>
    </source>
</evidence>
<keyword evidence="7" id="KW-0560">Oxidoreductase</keyword>
<dbReference type="GO" id="GO:0010181">
    <property type="term" value="F:FMN binding"/>
    <property type="evidence" value="ECO:0007669"/>
    <property type="project" value="InterPro"/>
</dbReference>
<evidence type="ECO:0000256" key="2">
    <source>
        <dbReference type="ARBA" id="ARBA00004738"/>
    </source>
</evidence>
<comment type="pathway">
    <text evidence="3">Cofactor metabolism; pyridoxal 5'-phosphate salvage; pyridoxal 5'-phosphate from pyridoxine 5'-phosphate: step 1/1.</text>
</comment>
<keyword evidence="6" id="KW-0288">FMN</keyword>
<accession>A0AAD7LR53</accession>
<dbReference type="Proteomes" id="UP001163823">
    <property type="component" value="Chromosome 7"/>
</dbReference>